<keyword evidence="5 9" id="KW-0812">Transmembrane</keyword>
<name>A0ABS9W9Q2_9PROT</name>
<comment type="subunit">
    <text evidence="9">The complex comprises the extracytoplasmic solute receptor protein and the two transmembrane proteins.</text>
</comment>
<accession>A0ABS9W9Q2</accession>
<keyword evidence="2 9" id="KW-0813">Transport</keyword>
<keyword evidence="6 9" id="KW-1133">Transmembrane helix</keyword>
<dbReference type="EMBL" id="JALBUU010000079">
    <property type="protein sequence ID" value="MCI0756036.1"/>
    <property type="molecule type" value="Genomic_DNA"/>
</dbReference>
<evidence type="ECO:0000256" key="8">
    <source>
        <dbReference type="ARBA" id="ARBA00038436"/>
    </source>
</evidence>
<evidence type="ECO:0000256" key="1">
    <source>
        <dbReference type="ARBA" id="ARBA00004429"/>
    </source>
</evidence>
<evidence type="ECO:0000256" key="6">
    <source>
        <dbReference type="ARBA" id="ARBA00022989"/>
    </source>
</evidence>
<dbReference type="RefSeq" id="WP_157985833.1">
    <property type="nucleotide sequence ID" value="NZ_JALBUU010000079.1"/>
</dbReference>
<keyword evidence="7 9" id="KW-0472">Membrane</keyword>
<reference evidence="11 12" key="1">
    <citation type="submission" date="2022-03" db="EMBL/GenBank/DDBJ databases">
        <title>Complete genome analysis of Roseomonas KG 17.1 : a prolific producer of plant growth promoters.</title>
        <authorList>
            <person name="Saadouli I."/>
            <person name="Najjari A."/>
            <person name="Mosbah A."/>
            <person name="Ouzari H.I."/>
        </authorList>
    </citation>
    <scope>NUCLEOTIDE SEQUENCE [LARGE SCALE GENOMIC DNA]</scope>
    <source>
        <strain evidence="11 12">KG17-1</strain>
    </source>
</reference>
<organism evidence="11 12">
    <name type="scientific">Teichococcus vastitatis</name>
    <dbReference type="NCBI Taxonomy" id="2307076"/>
    <lineage>
        <taxon>Bacteria</taxon>
        <taxon>Pseudomonadati</taxon>
        <taxon>Pseudomonadota</taxon>
        <taxon>Alphaproteobacteria</taxon>
        <taxon>Acetobacterales</taxon>
        <taxon>Roseomonadaceae</taxon>
        <taxon>Roseomonas</taxon>
    </lineage>
</organism>
<evidence type="ECO:0000256" key="2">
    <source>
        <dbReference type="ARBA" id="ARBA00022448"/>
    </source>
</evidence>
<comment type="subcellular location">
    <subcellularLocation>
        <location evidence="1 9">Cell inner membrane</location>
        <topology evidence="1 9">Multi-pass membrane protein</topology>
    </subcellularLocation>
</comment>
<dbReference type="InterPro" id="IPR055348">
    <property type="entry name" value="DctQ"/>
</dbReference>
<keyword evidence="4 9" id="KW-0997">Cell inner membrane</keyword>
<dbReference type="PANTHER" id="PTHR35011:SF10">
    <property type="entry name" value="TRAP TRANSPORTER SMALL PERMEASE PROTEIN"/>
    <property type="match status" value="1"/>
</dbReference>
<keyword evidence="12" id="KW-1185">Reference proteome</keyword>
<evidence type="ECO:0000256" key="7">
    <source>
        <dbReference type="ARBA" id="ARBA00023136"/>
    </source>
</evidence>
<evidence type="ECO:0000256" key="3">
    <source>
        <dbReference type="ARBA" id="ARBA00022475"/>
    </source>
</evidence>
<proteinExistence type="inferred from homology"/>
<evidence type="ECO:0000259" key="10">
    <source>
        <dbReference type="Pfam" id="PF04290"/>
    </source>
</evidence>
<comment type="function">
    <text evidence="9">Part of the tripartite ATP-independent periplasmic (TRAP) transport system.</text>
</comment>
<comment type="caution">
    <text evidence="11">The sequence shown here is derived from an EMBL/GenBank/DDBJ whole genome shotgun (WGS) entry which is preliminary data.</text>
</comment>
<evidence type="ECO:0000313" key="11">
    <source>
        <dbReference type="EMBL" id="MCI0756036.1"/>
    </source>
</evidence>
<keyword evidence="3" id="KW-1003">Cell membrane</keyword>
<evidence type="ECO:0000256" key="9">
    <source>
        <dbReference type="RuleBase" id="RU369079"/>
    </source>
</evidence>
<feature type="transmembrane region" description="Helical" evidence="9">
    <location>
        <begin position="68"/>
        <end position="89"/>
    </location>
</feature>
<dbReference type="Proteomes" id="UP001201985">
    <property type="component" value="Unassembled WGS sequence"/>
</dbReference>
<feature type="transmembrane region" description="Helical" evidence="9">
    <location>
        <begin position="152"/>
        <end position="172"/>
    </location>
</feature>
<feature type="domain" description="Tripartite ATP-independent periplasmic transporters DctQ component" evidence="10">
    <location>
        <begin position="63"/>
        <end position="178"/>
    </location>
</feature>
<dbReference type="InterPro" id="IPR007387">
    <property type="entry name" value="TRAP_DctQ"/>
</dbReference>
<protein>
    <recommendedName>
        <fullName evidence="9">TRAP transporter small permease protein</fullName>
    </recommendedName>
</protein>
<evidence type="ECO:0000256" key="5">
    <source>
        <dbReference type="ARBA" id="ARBA00022692"/>
    </source>
</evidence>
<evidence type="ECO:0000313" key="12">
    <source>
        <dbReference type="Proteomes" id="UP001201985"/>
    </source>
</evidence>
<comment type="similarity">
    <text evidence="8 9">Belongs to the TRAP transporter small permease family.</text>
</comment>
<feature type="transmembrane region" description="Helical" evidence="9">
    <location>
        <begin position="27"/>
        <end position="48"/>
    </location>
</feature>
<sequence>MRSAVLSRDSAGAGGGAAALLRASDRIAALSGVFATLCLCALLLLILAGVGRSILGKLSPDWGGEITIAWEYSAYLMGAVFMFGAAAGLRAGSHVRVSILLARTGPALTLLLEVLSTVIGLLVCGFLAWSLFNFTLRAWNNDQLSSGSLTPLWVPDAVLALGAFLLALQMAVRLLRLVIGVPTEDDALKAGSVSE</sequence>
<evidence type="ECO:0000256" key="4">
    <source>
        <dbReference type="ARBA" id="ARBA00022519"/>
    </source>
</evidence>
<feature type="transmembrane region" description="Helical" evidence="9">
    <location>
        <begin position="110"/>
        <end position="132"/>
    </location>
</feature>
<dbReference type="PANTHER" id="PTHR35011">
    <property type="entry name" value="2,3-DIKETO-L-GULONATE TRAP TRANSPORTER SMALL PERMEASE PROTEIN YIAM"/>
    <property type="match status" value="1"/>
</dbReference>
<gene>
    <name evidence="11" type="ORF">MON41_20420</name>
</gene>
<dbReference type="Pfam" id="PF04290">
    <property type="entry name" value="DctQ"/>
    <property type="match status" value="1"/>
</dbReference>